<name>A0A9X4L143_9BACL</name>
<sequence length="247" mass="25865">MWPRSDDGTANIGLGFPVDFTIKVSADGSDWTTVASKTDYPKPTASAAQSFAFDSVRARHVRIEATKLSTDPNNTKVFQLRELEVYQTISGLTDQASADTAAAALDPGDLSALYRNLSLPRIGLEGTSIAWTSSDSSYVTDAGRIVKRPAPGEPAAALTLTATVSKGGRLQGASISRVGEAPGPRERGAGPLPDRRVLAAGLVVHQRRAVRGDEGSEYRLCAERAGLGAGFGAAEFENARSGGCSRA</sequence>
<protein>
    <submittedName>
        <fullName evidence="2">Discoidin domain-containing protein</fullName>
    </submittedName>
</protein>
<dbReference type="PROSITE" id="PS50022">
    <property type="entry name" value="FA58C_3"/>
    <property type="match status" value="1"/>
</dbReference>
<feature type="domain" description="F5/8 type C" evidence="1">
    <location>
        <begin position="1"/>
        <end position="88"/>
    </location>
</feature>
<evidence type="ECO:0000313" key="3">
    <source>
        <dbReference type="Proteomes" id="UP001153404"/>
    </source>
</evidence>
<gene>
    <name evidence="2" type="ORF">OMP40_21075</name>
</gene>
<accession>A0A9X4L143</accession>
<comment type="caution">
    <text evidence="2">The sequence shown here is derived from an EMBL/GenBank/DDBJ whole genome shotgun (WGS) entry which is preliminary data.</text>
</comment>
<reference evidence="2" key="1">
    <citation type="submission" date="2022-10" db="EMBL/GenBank/DDBJ databases">
        <title>Comparative genomic analysis of Cohnella hashimotonis sp. nov., isolated from the International Space Station.</title>
        <authorList>
            <person name="Simpson A."/>
            <person name="Venkateswaran K."/>
        </authorList>
    </citation>
    <scope>NUCLEOTIDE SEQUENCE</scope>
    <source>
        <strain evidence="2">DSM 28161</strain>
    </source>
</reference>
<evidence type="ECO:0000259" key="1">
    <source>
        <dbReference type="PROSITE" id="PS50022"/>
    </source>
</evidence>
<dbReference type="InterPro" id="IPR000421">
    <property type="entry name" value="FA58C"/>
</dbReference>
<dbReference type="Gene3D" id="2.60.120.260">
    <property type="entry name" value="Galactose-binding domain-like"/>
    <property type="match status" value="1"/>
</dbReference>
<dbReference type="Proteomes" id="UP001153404">
    <property type="component" value="Unassembled WGS sequence"/>
</dbReference>
<dbReference type="InterPro" id="IPR008979">
    <property type="entry name" value="Galactose-bd-like_sf"/>
</dbReference>
<dbReference type="EMBL" id="JAPDIA010000007">
    <property type="protein sequence ID" value="MDG0811582.1"/>
    <property type="molecule type" value="Genomic_DNA"/>
</dbReference>
<dbReference type="Pfam" id="PF20578">
    <property type="entry name" value="aBig_2"/>
    <property type="match status" value="1"/>
</dbReference>
<dbReference type="AlphaFoldDB" id="A0A9X4L143"/>
<dbReference type="SUPFAM" id="SSF49785">
    <property type="entry name" value="Galactose-binding domain-like"/>
    <property type="match status" value="1"/>
</dbReference>
<keyword evidence="3" id="KW-1185">Reference proteome</keyword>
<dbReference type="InterPro" id="IPR046780">
    <property type="entry name" value="aBig_2"/>
</dbReference>
<proteinExistence type="predicted"/>
<evidence type="ECO:0000313" key="2">
    <source>
        <dbReference type="EMBL" id="MDG0811582.1"/>
    </source>
</evidence>
<organism evidence="2 3">
    <name type="scientific">Cohnella rhizosphaerae</name>
    <dbReference type="NCBI Taxonomy" id="1457232"/>
    <lineage>
        <taxon>Bacteria</taxon>
        <taxon>Bacillati</taxon>
        <taxon>Bacillota</taxon>
        <taxon>Bacilli</taxon>
        <taxon>Bacillales</taxon>
        <taxon>Paenibacillaceae</taxon>
        <taxon>Cohnella</taxon>
    </lineage>
</organism>
<dbReference type="Pfam" id="PF00754">
    <property type="entry name" value="F5_F8_type_C"/>
    <property type="match status" value="1"/>
</dbReference>